<dbReference type="Proteomes" id="UP000799421">
    <property type="component" value="Unassembled WGS sequence"/>
</dbReference>
<dbReference type="NCBIfam" id="TIGR00562">
    <property type="entry name" value="proto_IX_ox"/>
    <property type="match status" value="1"/>
</dbReference>
<keyword evidence="8 11" id="KW-0350">Heme biosynthesis</keyword>
<dbReference type="EC" id="1.3.3.4" evidence="4 11"/>
<reference evidence="14" key="1">
    <citation type="journal article" date="2020" name="Stud. Mycol.">
        <title>101 Dothideomycetes genomes: a test case for predicting lifestyles and emergence of pathogens.</title>
        <authorList>
            <person name="Haridas S."/>
            <person name="Albert R."/>
            <person name="Binder M."/>
            <person name="Bloem J."/>
            <person name="Labutti K."/>
            <person name="Salamov A."/>
            <person name="Andreopoulos B."/>
            <person name="Baker S."/>
            <person name="Barry K."/>
            <person name="Bills G."/>
            <person name="Bluhm B."/>
            <person name="Cannon C."/>
            <person name="Castanera R."/>
            <person name="Culley D."/>
            <person name="Daum C."/>
            <person name="Ezra D."/>
            <person name="Gonzalez J."/>
            <person name="Henrissat B."/>
            <person name="Kuo A."/>
            <person name="Liang C."/>
            <person name="Lipzen A."/>
            <person name="Lutzoni F."/>
            <person name="Magnuson J."/>
            <person name="Mondo S."/>
            <person name="Nolan M."/>
            <person name="Ohm R."/>
            <person name="Pangilinan J."/>
            <person name="Park H.-J."/>
            <person name="Ramirez L."/>
            <person name="Alfaro M."/>
            <person name="Sun H."/>
            <person name="Tritt A."/>
            <person name="Yoshinaga Y."/>
            <person name="Zwiers L.-H."/>
            <person name="Turgeon B."/>
            <person name="Goodwin S."/>
            <person name="Spatafora J."/>
            <person name="Crous P."/>
            <person name="Grigoriev I."/>
        </authorList>
    </citation>
    <scope>NUCLEOTIDE SEQUENCE</scope>
    <source>
        <strain evidence="14">CBS 480.64</strain>
    </source>
</reference>
<dbReference type="UniPathway" id="UPA00251">
    <property type="reaction ID" value="UER00324"/>
</dbReference>
<evidence type="ECO:0000256" key="12">
    <source>
        <dbReference type="SAM" id="Phobius"/>
    </source>
</evidence>
<comment type="similarity">
    <text evidence="3 11">Belongs to the protoporphyrinogen/coproporphyrinogen oxidase family. Protoporphyrinogen oxidase subfamily.</text>
</comment>
<comment type="pathway">
    <text evidence="2 11">Porphyrin-containing compound metabolism; protoporphyrin-IX biosynthesis; protoporphyrin-IX from protoporphyrinogen-IX: step 1/1.</text>
</comment>
<dbReference type="PANTHER" id="PTHR42923:SF3">
    <property type="entry name" value="PROTOPORPHYRINOGEN OXIDASE"/>
    <property type="match status" value="1"/>
</dbReference>
<keyword evidence="6 11" id="KW-0274">FAD</keyword>
<evidence type="ECO:0000256" key="6">
    <source>
        <dbReference type="ARBA" id="ARBA00022827"/>
    </source>
</evidence>
<keyword evidence="12" id="KW-1133">Transmembrane helix</keyword>
<organism evidence="14 15">
    <name type="scientific">Piedraia hortae CBS 480.64</name>
    <dbReference type="NCBI Taxonomy" id="1314780"/>
    <lineage>
        <taxon>Eukaryota</taxon>
        <taxon>Fungi</taxon>
        <taxon>Dikarya</taxon>
        <taxon>Ascomycota</taxon>
        <taxon>Pezizomycotina</taxon>
        <taxon>Dothideomycetes</taxon>
        <taxon>Dothideomycetidae</taxon>
        <taxon>Capnodiales</taxon>
        <taxon>Piedraiaceae</taxon>
        <taxon>Piedraia</taxon>
    </lineage>
</organism>
<dbReference type="Pfam" id="PF01593">
    <property type="entry name" value="Amino_oxidase"/>
    <property type="match status" value="1"/>
</dbReference>
<dbReference type="InterPro" id="IPR036188">
    <property type="entry name" value="FAD/NAD-bd_sf"/>
</dbReference>
<feature type="transmembrane region" description="Helical" evidence="12">
    <location>
        <begin position="7"/>
        <end position="25"/>
    </location>
</feature>
<dbReference type="AlphaFoldDB" id="A0A6A7C4J4"/>
<evidence type="ECO:0000256" key="9">
    <source>
        <dbReference type="ARBA" id="ARBA00023244"/>
    </source>
</evidence>
<dbReference type="PANTHER" id="PTHR42923">
    <property type="entry name" value="PROTOPORPHYRINOGEN OXIDASE"/>
    <property type="match status" value="1"/>
</dbReference>
<name>A0A6A7C4J4_9PEZI</name>
<evidence type="ECO:0000259" key="13">
    <source>
        <dbReference type="Pfam" id="PF01593"/>
    </source>
</evidence>
<evidence type="ECO:0000256" key="7">
    <source>
        <dbReference type="ARBA" id="ARBA00023002"/>
    </source>
</evidence>
<dbReference type="InterPro" id="IPR050464">
    <property type="entry name" value="Zeta_carotene_desat/Oxidored"/>
</dbReference>
<evidence type="ECO:0000256" key="1">
    <source>
        <dbReference type="ARBA" id="ARBA00002600"/>
    </source>
</evidence>
<accession>A0A6A7C4J4</accession>
<evidence type="ECO:0000313" key="14">
    <source>
        <dbReference type="EMBL" id="KAF2862293.1"/>
    </source>
</evidence>
<dbReference type="SUPFAM" id="SSF51905">
    <property type="entry name" value="FAD/NAD(P)-binding domain"/>
    <property type="match status" value="1"/>
</dbReference>
<keyword evidence="9 11" id="KW-0627">Porphyrin biosynthesis</keyword>
<dbReference type="GO" id="GO:0004729">
    <property type="term" value="F:oxygen-dependent protoporphyrinogen oxidase activity"/>
    <property type="evidence" value="ECO:0007669"/>
    <property type="project" value="UniProtKB-UniRule"/>
</dbReference>
<dbReference type="InterPro" id="IPR002937">
    <property type="entry name" value="Amino_oxidase"/>
</dbReference>
<evidence type="ECO:0000256" key="3">
    <source>
        <dbReference type="ARBA" id="ARBA00010551"/>
    </source>
</evidence>
<evidence type="ECO:0000256" key="4">
    <source>
        <dbReference type="ARBA" id="ARBA00012867"/>
    </source>
</evidence>
<gene>
    <name evidence="14" type="ORF">K470DRAFT_213183</name>
</gene>
<feature type="domain" description="Amine oxidase" evidence="13">
    <location>
        <begin position="16"/>
        <end position="536"/>
    </location>
</feature>
<dbReference type="OrthoDB" id="438553at2759"/>
<comment type="subcellular location">
    <subcellularLocation>
        <location evidence="11">Mitochondrion inner membrane</location>
    </subcellularLocation>
</comment>
<keyword evidence="5 11" id="KW-0285">Flavoprotein</keyword>
<dbReference type="SUPFAM" id="SSF54373">
    <property type="entry name" value="FAD-linked reductases, C-terminal domain"/>
    <property type="match status" value="1"/>
</dbReference>
<evidence type="ECO:0000256" key="11">
    <source>
        <dbReference type="RuleBase" id="RU367069"/>
    </source>
</evidence>
<protein>
    <recommendedName>
        <fullName evidence="4 11">Protoporphyrinogen oxidase</fullName>
        <ecNumber evidence="4 11">1.3.3.4</ecNumber>
    </recommendedName>
</protein>
<comment type="catalytic activity">
    <reaction evidence="10 11">
        <text>protoporphyrinogen IX + 3 O2 = protoporphyrin IX + 3 H2O2</text>
        <dbReference type="Rhea" id="RHEA:25576"/>
        <dbReference type="ChEBI" id="CHEBI:15379"/>
        <dbReference type="ChEBI" id="CHEBI:16240"/>
        <dbReference type="ChEBI" id="CHEBI:57306"/>
        <dbReference type="ChEBI" id="CHEBI:57307"/>
        <dbReference type="EC" id="1.3.3.4"/>
    </reaction>
</comment>
<keyword evidence="7 11" id="KW-0560">Oxidoreductase</keyword>
<comment type="function">
    <text evidence="1 11">Catalyzes the 6-electron oxidation of protoporphyrinogen-IX to form protoporphyrin-IX.</text>
</comment>
<evidence type="ECO:0000256" key="5">
    <source>
        <dbReference type="ARBA" id="ARBA00022630"/>
    </source>
</evidence>
<evidence type="ECO:0000256" key="10">
    <source>
        <dbReference type="ARBA" id="ARBA00047554"/>
    </source>
</evidence>
<evidence type="ECO:0000256" key="2">
    <source>
        <dbReference type="ARBA" id="ARBA00005073"/>
    </source>
</evidence>
<proteinExistence type="inferred from homology"/>
<comment type="cofactor">
    <cofactor evidence="11">
        <name>FAD</name>
        <dbReference type="ChEBI" id="CHEBI:57692"/>
    </cofactor>
    <text evidence="11">Binds 1 FAD per subunit.</text>
</comment>
<evidence type="ECO:0000256" key="8">
    <source>
        <dbReference type="ARBA" id="ARBA00023133"/>
    </source>
</evidence>
<dbReference type="GO" id="GO:0005743">
    <property type="term" value="C:mitochondrial inner membrane"/>
    <property type="evidence" value="ECO:0007669"/>
    <property type="project" value="UniProtKB-SubCell"/>
</dbReference>
<keyword evidence="12" id="KW-0812">Transmembrane</keyword>
<sequence length="569" mass="63018">MSSNSSLNVAVLGGGITGLASAYYLSKWLPSAHITLYESSPRLGGWIRSQRVPVKGGHVLFEAGPRTLRPSMNGSLAMSLTQELGLAEDGIYVQKNSTGACSRYLYYPDHLVRMPHGALGMRAIFQDLGKEPVLRKLMWSALTEFSRKPRPPGVEDESVGEFFSRRLGKDAVDRVLSAVIHGIYAGDPWQLSAKSLFPMPWRHEVESGSISSGMLSNHLSSQEAISKVDGEFLQQMKDYPWDPRLEATIKQTAIFTYKDGLAMLVERLAEHLSQNPSVEIKTSTPVESISPDPMQSGITVKTNGQDAPQLYGHVISSLSPANLNLVDRPSPEWRPLIAPIPSVTVMTVNLYFRSPNLHPPGFGYLIPTGVPVENNPENALGVVFDSAYSPSPDDVLLEDPGQTKEVQPAKTKNFVWYNPRRPGFQDDQSQPGTKVTVMLGGHLWDKLSAYPDEKDGLDLARRVLKRQLGITEEPEAYMVNLQKDCIPQYTVGHEKRLRDAHDNVWREYDNSLRVAGNWIKGVGVNDCLRTAWDVASSLARGKEGTGLEHVGTREFVALQHNVREVSREN</sequence>
<dbReference type="EMBL" id="MU005967">
    <property type="protein sequence ID" value="KAF2862293.1"/>
    <property type="molecule type" value="Genomic_DNA"/>
</dbReference>
<dbReference type="Gene3D" id="3.50.50.60">
    <property type="entry name" value="FAD/NAD(P)-binding domain"/>
    <property type="match status" value="1"/>
</dbReference>
<evidence type="ECO:0000313" key="15">
    <source>
        <dbReference type="Proteomes" id="UP000799421"/>
    </source>
</evidence>
<keyword evidence="12" id="KW-0472">Membrane</keyword>
<dbReference type="GO" id="GO:0006782">
    <property type="term" value="P:protoporphyrinogen IX biosynthetic process"/>
    <property type="evidence" value="ECO:0007669"/>
    <property type="project" value="UniProtKB-UniRule"/>
</dbReference>
<dbReference type="InterPro" id="IPR004572">
    <property type="entry name" value="Protoporphyrinogen_oxidase"/>
</dbReference>
<keyword evidence="15" id="KW-1185">Reference proteome</keyword>